<dbReference type="CDD" id="cd00312">
    <property type="entry name" value="Esterase_lipase"/>
    <property type="match status" value="1"/>
</dbReference>
<dbReference type="EMBL" id="JAVFWL010000006">
    <property type="protein sequence ID" value="KAK6764550.1"/>
    <property type="molecule type" value="Genomic_DNA"/>
</dbReference>
<evidence type="ECO:0000256" key="4">
    <source>
        <dbReference type="ARBA" id="ARBA00023157"/>
    </source>
</evidence>
<dbReference type="PANTHER" id="PTHR43918">
    <property type="entry name" value="ACETYLCHOLINESTERASE"/>
    <property type="match status" value="1"/>
</dbReference>
<dbReference type="PROSITE" id="PS00122">
    <property type="entry name" value="CARBOXYLESTERASE_B_1"/>
    <property type="match status" value="1"/>
</dbReference>
<evidence type="ECO:0000256" key="1">
    <source>
        <dbReference type="ARBA" id="ARBA00005964"/>
    </source>
</evidence>
<sequence>MVPALKTKITQEVADGVEAEKRSRSIVITGLAELAADRSLIERQRGLEEKIANVLDALEVDCLPKVAYRLGKLNGNKPRLVKVVLPSRSHWTKALSRSHLQRRTSLSNIFVRKSMTAEERKRDYELRHEARLRNERSSTLKFLTFGKRLPFEQHGFQSRSSTTLLLLSDSVYDWMTEVNKGKKFLSPNTSVGGKTDMQCALYLSALILQSWALDLIYLHDGSPLFGEEVLSPNGKRLTQFLGVPFAEPPVGNLRFRKPKPKHPWRTPLNATILPNSCIQSFDTYFGDFYGSTMWNANTPMSEDCLYMNIYVPGKIDQSKRLAVLVWVYGGGFWSGTSTLDVYDGRILPVEENVVLVSMNYRVSMLGFLYLGRREAPGNMGLWDQQVALKWVHKNIDVFGGDPSRITLFGESAGAASVNMHMLSARSTPYFQRAILQSGAATAPWAIEPRDVALARTVVIYNAMKCGNMSLQNPDYDKILSCFQKADADLIRENEWAPVREFADFPWVPVVDGDFLVESAQISLRQGNFKHTQFFLNKGYMVEIALCKWNTNTNDITSADEIKNIFPVQDFFTKKDFVPDRHTWLKAISDLLPRQMIKSQLALAAILHEYEPADLPVRPHDWMDSMEKMLGDYHFTCNVNEMALAHTKHGGDTYYYYFTHRATAQTWPEWMGCLHGYEINFIFGEPYNKKFNYTTEEQELSSRFMRYWANFAKTGDPNKNEDGTYTLDVWPKYNAQSMEYMNLTVESAYPSSRRTGHGPRRKNCAFWKAYLPNLMTAVAEVGDPFLLWKQQMDKWQNEYITDWQYHFEQYKKYQTYRHSDDSCGAP</sequence>
<dbReference type="InterPro" id="IPR019826">
    <property type="entry name" value="Carboxylesterase_B_AS"/>
</dbReference>
<dbReference type="PANTHER" id="PTHR43918:SF12">
    <property type="entry name" value="ACETYLCHOLINESTERASE 1"/>
    <property type="match status" value="1"/>
</dbReference>
<keyword evidence="7" id="KW-1185">Reference proteome</keyword>
<dbReference type="PRINTS" id="PR00878">
    <property type="entry name" value="CHOLNESTRASE"/>
</dbReference>
<comment type="similarity">
    <text evidence="1">Belongs to the type-B carboxylesterase/lipase family.</text>
</comment>
<dbReference type="Proteomes" id="UP001303046">
    <property type="component" value="Unassembled WGS sequence"/>
</dbReference>
<proteinExistence type="inferred from homology"/>
<dbReference type="InterPro" id="IPR002018">
    <property type="entry name" value="CarbesteraseB"/>
</dbReference>
<dbReference type="Gene3D" id="3.40.50.1820">
    <property type="entry name" value="alpha/beta hydrolase"/>
    <property type="match status" value="1"/>
</dbReference>
<evidence type="ECO:0000259" key="5">
    <source>
        <dbReference type="Pfam" id="PF00135"/>
    </source>
</evidence>
<keyword evidence="2" id="KW-0719">Serine esterase</keyword>
<dbReference type="InterPro" id="IPR050654">
    <property type="entry name" value="AChE-related_enzymes"/>
</dbReference>
<keyword evidence="4" id="KW-1015">Disulfide bond</keyword>
<dbReference type="InterPro" id="IPR029058">
    <property type="entry name" value="AB_hydrolase_fold"/>
</dbReference>
<gene>
    <name evidence="6" type="primary">Necator_chrX.g24921</name>
    <name evidence="6" type="ORF">RB195_024756</name>
</gene>
<evidence type="ECO:0000313" key="6">
    <source>
        <dbReference type="EMBL" id="KAK6764550.1"/>
    </source>
</evidence>
<accession>A0ABR1EQ19</accession>
<dbReference type="Pfam" id="PF00135">
    <property type="entry name" value="COesterase"/>
    <property type="match status" value="1"/>
</dbReference>
<organism evidence="6 7">
    <name type="scientific">Necator americanus</name>
    <name type="common">Human hookworm</name>
    <dbReference type="NCBI Taxonomy" id="51031"/>
    <lineage>
        <taxon>Eukaryota</taxon>
        <taxon>Metazoa</taxon>
        <taxon>Ecdysozoa</taxon>
        <taxon>Nematoda</taxon>
        <taxon>Chromadorea</taxon>
        <taxon>Rhabditida</taxon>
        <taxon>Rhabditina</taxon>
        <taxon>Rhabditomorpha</taxon>
        <taxon>Strongyloidea</taxon>
        <taxon>Ancylostomatidae</taxon>
        <taxon>Bunostominae</taxon>
        <taxon>Necator</taxon>
    </lineage>
</organism>
<evidence type="ECO:0000313" key="7">
    <source>
        <dbReference type="Proteomes" id="UP001303046"/>
    </source>
</evidence>
<dbReference type="SUPFAM" id="SSF53474">
    <property type="entry name" value="alpha/beta-Hydrolases"/>
    <property type="match status" value="1"/>
</dbReference>
<evidence type="ECO:0000256" key="3">
    <source>
        <dbReference type="ARBA" id="ARBA00022801"/>
    </source>
</evidence>
<reference evidence="6 7" key="1">
    <citation type="submission" date="2023-08" db="EMBL/GenBank/DDBJ databases">
        <title>A Necator americanus chromosomal reference genome.</title>
        <authorList>
            <person name="Ilik V."/>
            <person name="Petrzelkova K.J."/>
            <person name="Pardy F."/>
            <person name="Fuh T."/>
            <person name="Niatou-Singa F.S."/>
            <person name="Gouil Q."/>
            <person name="Baker L."/>
            <person name="Ritchie M.E."/>
            <person name="Jex A.R."/>
            <person name="Gazzola D."/>
            <person name="Li H."/>
            <person name="Toshio Fujiwara R."/>
            <person name="Zhan B."/>
            <person name="Aroian R.V."/>
            <person name="Pafco B."/>
            <person name="Schwarz E.M."/>
        </authorList>
    </citation>
    <scope>NUCLEOTIDE SEQUENCE [LARGE SCALE GENOMIC DNA]</scope>
    <source>
        <strain evidence="6 7">Aroian</strain>
        <tissue evidence="6">Whole animal</tissue>
    </source>
</reference>
<protein>
    <recommendedName>
        <fullName evidence="5">Carboxylesterase type B domain-containing protein</fullName>
    </recommendedName>
</protein>
<comment type="caution">
    <text evidence="6">The sequence shown here is derived from an EMBL/GenBank/DDBJ whole genome shotgun (WGS) entry which is preliminary data.</text>
</comment>
<feature type="domain" description="Carboxylesterase type B" evidence="5">
    <location>
        <begin position="224"/>
        <end position="766"/>
    </location>
</feature>
<keyword evidence="3" id="KW-0378">Hydrolase</keyword>
<name>A0ABR1EQ19_NECAM</name>
<dbReference type="InterPro" id="IPR000997">
    <property type="entry name" value="Cholinesterase"/>
</dbReference>
<evidence type="ECO:0000256" key="2">
    <source>
        <dbReference type="ARBA" id="ARBA00022487"/>
    </source>
</evidence>